<comment type="caution">
    <text evidence="3">The sequence shown here is derived from an EMBL/GenBank/DDBJ whole genome shotgun (WGS) entry which is preliminary data.</text>
</comment>
<gene>
    <name evidence="3" type="ORF">VNO77_14887</name>
</gene>
<protein>
    <recommendedName>
        <fullName evidence="2">FAF domain-containing protein</fullName>
    </recommendedName>
</protein>
<proteinExistence type="predicted"/>
<reference evidence="3 4" key="1">
    <citation type="submission" date="2024-01" db="EMBL/GenBank/DDBJ databases">
        <title>The genomes of 5 underutilized Papilionoideae crops provide insights into root nodulation and disease resistanc.</title>
        <authorList>
            <person name="Jiang F."/>
        </authorList>
    </citation>
    <scope>NUCLEOTIDE SEQUENCE [LARGE SCALE GENOMIC DNA]</scope>
    <source>
        <strain evidence="3">LVBAO_FW01</strain>
        <tissue evidence="3">Leaves</tissue>
    </source>
</reference>
<evidence type="ECO:0000313" key="4">
    <source>
        <dbReference type="Proteomes" id="UP001367508"/>
    </source>
</evidence>
<dbReference type="InterPro" id="IPR046431">
    <property type="entry name" value="FAF_dom"/>
</dbReference>
<name>A0AAN9QNX1_CANGL</name>
<dbReference type="Proteomes" id="UP001367508">
    <property type="component" value="Unassembled WGS sequence"/>
</dbReference>
<evidence type="ECO:0000313" key="3">
    <source>
        <dbReference type="EMBL" id="KAK7344795.1"/>
    </source>
</evidence>
<sequence length="184" mass="20966">MAERGLSSGLKDLLYPQPNPKSMPITKPMKPLVSSTTPLVVELRDNASLSNLTSSSLPSLQFSMSISSNIDVSLNTHENLGIEKKEFERRKDNESYLERNLGKEMEDNKDNQFTTRKCLPPPISCLKNVKVGEPYKYPTYDQESDDYVVEEIKIPKGSLFNAYRENGKLKLFTNFLHEEESQEN</sequence>
<evidence type="ECO:0000259" key="2">
    <source>
        <dbReference type="Pfam" id="PF11250"/>
    </source>
</evidence>
<dbReference type="AlphaFoldDB" id="A0AAN9QNX1"/>
<feature type="domain" description="FAF" evidence="2">
    <location>
        <begin position="119"/>
        <end position="171"/>
    </location>
</feature>
<feature type="region of interest" description="Disordered" evidence="1">
    <location>
        <begin position="1"/>
        <end position="31"/>
    </location>
</feature>
<organism evidence="3 4">
    <name type="scientific">Canavalia gladiata</name>
    <name type="common">Sword bean</name>
    <name type="synonym">Dolichos gladiatus</name>
    <dbReference type="NCBI Taxonomy" id="3824"/>
    <lineage>
        <taxon>Eukaryota</taxon>
        <taxon>Viridiplantae</taxon>
        <taxon>Streptophyta</taxon>
        <taxon>Embryophyta</taxon>
        <taxon>Tracheophyta</taxon>
        <taxon>Spermatophyta</taxon>
        <taxon>Magnoliopsida</taxon>
        <taxon>eudicotyledons</taxon>
        <taxon>Gunneridae</taxon>
        <taxon>Pentapetalae</taxon>
        <taxon>rosids</taxon>
        <taxon>fabids</taxon>
        <taxon>Fabales</taxon>
        <taxon>Fabaceae</taxon>
        <taxon>Papilionoideae</taxon>
        <taxon>50 kb inversion clade</taxon>
        <taxon>NPAAA clade</taxon>
        <taxon>indigoferoid/millettioid clade</taxon>
        <taxon>Phaseoleae</taxon>
        <taxon>Canavalia</taxon>
    </lineage>
</organism>
<accession>A0AAN9QNX1</accession>
<evidence type="ECO:0000256" key="1">
    <source>
        <dbReference type="SAM" id="MobiDB-lite"/>
    </source>
</evidence>
<dbReference type="Pfam" id="PF11250">
    <property type="entry name" value="FAF"/>
    <property type="match status" value="1"/>
</dbReference>
<keyword evidence="4" id="KW-1185">Reference proteome</keyword>
<dbReference type="EMBL" id="JAYMYQ010000003">
    <property type="protein sequence ID" value="KAK7344795.1"/>
    <property type="molecule type" value="Genomic_DNA"/>
</dbReference>